<evidence type="ECO:0000313" key="1">
    <source>
        <dbReference type="EMBL" id="RAH64617.1"/>
    </source>
</evidence>
<gene>
    <name evidence="1" type="ORF">BO66DRAFT_443793</name>
</gene>
<evidence type="ECO:0000313" key="2">
    <source>
        <dbReference type="Proteomes" id="UP000249661"/>
    </source>
</evidence>
<reference evidence="1" key="1">
    <citation type="submission" date="2018-02" db="EMBL/GenBank/DDBJ databases">
        <title>The genomes of Aspergillus section Nigri reveals drivers in fungal speciation.</title>
        <authorList>
            <consortium name="DOE Joint Genome Institute"/>
            <person name="Vesth T.C."/>
            <person name="Nybo J."/>
            <person name="Theobald S."/>
            <person name="Brandl J."/>
            <person name="Frisvad J.C."/>
            <person name="Nielsen K.F."/>
            <person name="Lyhne E.K."/>
            <person name="Kogle M.E."/>
            <person name="Kuo A."/>
            <person name="Riley R."/>
            <person name="Clum A."/>
            <person name="Nolan M."/>
            <person name="Lipzen A."/>
            <person name="Salamov A."/>
            <person name="Henrissat B."/>
            <person name="Wiebenga A."/>
            <person name="De vries R.P."/>
            <person name="Grigoriev I.V."/>
            <person name="Mortensen U.H."/>
            <person name="Andersen M.R."/>
            <person name="Baker S.E."/>
        </authorList>
    </citation>
    <scope>NUCLEOTIDE SEQUENCE</scope>
    <source>
        <strain evidence="1">CBS 121060</strain>
    </source>
</reference>
<dbReference type="EMBL" id="KZ825008">
    <property type="protein sequence ID" value="RAH64617.1"/>
    <property type="molecule type" value="Genomic_DNA"/>
</dbReference>
<protein>
    <submittedName>
        <fullName evidence="1">Uncharacterized protein</fullName>
    </submittedName>
</protein>
<proteinExistence type="predicted"/>
<dbReference type="Proteomes" id="UP000249661">
    <property type="component" value="Unassembled WGS sequence"/>
</dbReference>
<accession>A0ACD1GT37</accession>
<sequence>MPKPPLISETYPSNLKARLVLFDTTIPFPTSTIPPSVTARTLHSTSIVIVRRFDCGARAATVPLARHRLDLDFNGSLLPSFYFLHGILLQHRFDIESTQKKATAITTMNATARVSGADWGCFSWELGLCTFSLSDDDSATKKGPKDLVVEALYGAPNFLDYLSWAYASLSYCKHERHRSRRSVNEANWHPTSRVVAVGAGCGISSALIGGLFMHLFHWFRSRTDRNPPRTTTLTTISSNNSNSNSTNTKMNGTGAGVLTCVNDKNLHSTEVVLGAGLGCGVGMLLLGAFLAHVFWLWRSSHERKNSIPTMELKNLDVEDLNRARKMLNLPVEALDPLDEAANKRLDKKAEKEKEYLEALENRNKMQGELIKEQVDYIKLLKDEIEHYKNA</sequence>
<name>A0ACD1GT37_9EURO</name>
<keyword evidence="2" id="KW-1185">Reference proteome</keyword>
<organism evidence="1 2">
    <name type="scientific">Aspergillus aculeatinus CBS 121060</name>
    <dbReference type="NCBI Taxonomy" id="1448322"/>
    <lineage>
        <taxon>Eukaryota</taxon>
        <taxon>Fungi</taxon>
        <taxon>Dikarya</taxon>
        <taxon>Ascomycota</taxon>
        <taxon>Pezizomycotina</taxon>
        <taxon>Eurotiomycetes</taxon>
        <taxon>Eurotiomycetidae</taxon>
        <taxon>Eurotiales</taxon>
        <taxon>Aspergillaceae</taxon>
        <taxon>Aspergillus</taxon>
        <taxon>Aspergillus subgen. Circumdati</taxon>
    </lineage>
</organism>